<reference evidence="2" key="1">
    <citation type="submission" date="2023-06" db="EMBL/GenBank/DDBJ databases">
        <title>Genomic analysis of the entomopathogenic nematode Steinernema hermaphroditum.</title>
        <authorList>
            <person name="Schwarz E.M."/>
            <person name="Heppert J.K."/>
            <person name="Baniya A."/>
            <person name="Schwartz H.T."/>
            <person name="Tan C.-H."/>
            <person name="Antoshechkin I."/>
            <person name="Sternberg P.W."/>
            <person name="Goodrich-Blair H."/>
            <person name="Dillman A.R."/>
        </authorList>
    </citation>
    <scope>NUCLEOTIDE SEQUENCE</scope>
    <source>
        <strain evidence="2">PS9179</strain>
        <tissue evidence="2">Whole animal</tissue>
    </source>
</reference>
<feature type="chain" id="PRO_5041346225" description="Secreted protein" evidence="1">
    <location>
        <begin position="19"/>
        <end position="84"/>
    </location>
</feature>
<dbReference type="AlphaFoldDB" id="A0AA39I8Z0"/>
<keyword evidence="3" id="KW-1185">Reference proteome</keyword>
<gene>
    <name evidence="2" type="ORF">QR680_014466</name>
</gene>
<evidence type="ECO:0000313" key="2">
    <source>
        <dbReference type="EMBL" id="KAK0420021.1"/>
    </source>
</evidence>
<keyword evidence="1" id="KW-0732">Signal</keyword>
<accession>A0AA39I8Z0</accession>
<sequence>MMLKAFLLLAFIVGISDAWIVPQPQPYVCTPTGYYGGAPHEYRCYLKNDGFSKRFECQGPFNIYVNSQNEGVVISNNPTNSQKN</sequence>
<dbReference type="EMBL" id="JAUCMV010000002">
    <property type="protein sequence ID" value="KAK0420021.1"/>
    <property type="molecule type" value="Genomic_DNA"/>
</dbReference>
<evidence type="ECO:0008006" key="4">
    <source>
        <dbReference type="Google" id="ProtNLM"/>
    </source>
</evidence>
<protein>
    <recommendedName>
        <fullName evidence="4">Secreted protein</fullName>
    </recommendedName>
</protein>
<comment type="caution">
    <text evidence="2">The sequence shown here is derived from an EMBL/GenBank/DDBJ whole genome shotgun (WGS) entry which is preliminary data.</text>
</comment>
<proteinExistence type="predicted"/>
<evidence type="ECO:0000256" key="1">
    <source>
        <dbReference type="SAM" id="SignalP"/>
    </source>
</evidence>
<evidence type="ECO:0000313" key="3">
    <source>
        <dbReference type="Proteomes" id="UP001175271"/>
    </source>
</evidence>
<dbReference type="Proteomes" id="UP001175271">
    <property type="component" value="Unassembled WGS sequence"/>
</dbReference>
<name>A0AA39I8Z0_9BILA</name>
<organism evidence="2 3">
    <name type="scientific">Steinernema hermaphroditum</name>
    <dbReference type="NCBI Taxonomy" id="289476"/>
    <lineage>
        <taxon>Eukaryota</taxon>
        <taxon>Metazoa</taxon>
        <taxon>Ecdysozoa</taxon>
        <taxon>Nematoda</taxon>
        <taxon>Chromadorea</taxon>
        <taxon>Rhabditida</taxon>
        <taxon>Tylenchina</taxon>
        <taxon>Panagrolaimomorpha</taxon>
        <taxon>Strongyloidoidea</taxon>
        <taxon>Steinernematidae</taxon>
        <taxon>Steinernema</taxon>
    </lineage>
</organism>
<feature type="signal peptide" evidence="1">
    <location>
        <begin position="1"/>
        <end position="18"/>
    </location>
</feature>